<evidence type="ECO:0000313" key="2">
    <source>
        <dbReference type="EMBL" id="CAD5230757.1"/>
    </source>
</evidence>
<dbReference type="Proteomes" id="UP000614601">
    <property type="component" value="Unassembled WGS sequence"/>
</dbReference>
<feature type="coiled-coil region" evidence="1">
    <location>
        <begin position="310"/>
        <end position="344"/>
    </location>
</feature>
<dbReference type="Pfam" id="PF06918">
    <property type="entry name" value="DUF1280"/>
    <property type="match status" value="1"/>
</dbReference>
<proteinExistence type="predicted"/>
<evidence type="ECO:0000256" key="1">
    <source>
        <dbReference type="SAM" id="Coils"/>
    </source>
</evidence>
<dbReference type="PANTHER" id="PTHR31424">
    <property type="entry name" value="PROTEIN CBG23806"/>
    <property type="match status" value="1"/>
</dbReference>
<organism evidence="2 3">
    <name type="scientific">Bursaphelenchus okinawaensis</name>
    <dbReference type="NCBI Taxonomy" id="465554"/>
    <lineage>
        <taxon>Eukaryota</taxon>
        <taxon>Metazoa</taxon>
        <taxon>Ecdysozoa</taxon>
        <taxon>Nematoda</taxon>
        <taxon>Chromadorea</taxon>
        <taxon>Rhabditida</taxon>
        <taxon>Tylenchina</taxon>
        <taxon>Tylenchomorpha</taxon>
        <taxon>Aphelenchoidea</taxon>
        <taxon>Aphelenchoididae</taxon>
        <taxon>Bursaphelenchus</taxon>
    </lineage>
</organism>
<dbReference type="AlphaFoldDB" id="A0A811LM89"/>
<reference evidence="2" key="1">
    <citation type="submission" date="2020-09" db="EMBL/GenBank/DDBJ databases">
        <authorList>
            <person name="Kikuchi T."/>
        </authorList>
    </citation>
    <scope>NUCLEOTIDE SEQUENCE</scope>
    <source>
        <strain evidence="2">SH1</strain>
    </source>
</reference>
<sequence length="530" mass="60574">MMGDHGGCATKLAVAMSSAANPNSSTSILTVALFDSKETPEAIRQCFGKLFEEYDALDGLELEIEGVSYIFETSYTGDLKYLRICLGLSLGNPTYYCVICDAEKPASISSMPIDPSKHTNRNYGATSVLQHEYAPLIHATSSQIRLPVLHLTTGIIEKILKYLVTTIDDYESSILVQNKNSRKNLKENISESQADTLKKLWDKEMTFFHKAEGWKYILSALELYLNSEVKRRPTEVPPQNELEYCQSDLCIVKTFGIPLPEPTIMPAHIQFDDSPCWYHTTCMGLSLYQFEKALKDPNSKTPTVTYSRQIENVKREYYACIERLQKLKEKRAKLEEKYRPKELSATFYSCLEKLGASRKAWYENLTGIHARKIVTQIPKLIEMLKQNNIFNITGIPNIIDLLSSFGKIQSFTCSRKLTDSECEEVVSLIYEFAEKIKTVMPLENTGQKLHMMLVHGIQQIRKKKDLGLLCEQGIESSHKEFNKLSQRIFTRDPLKRLEWMLKESARKTLINDKTGLKFDDDNEEDINDIN</sequence>
<evidence type="ECO:0000313" key="3">
    <source>
        <dbReference type="Proteomes" id="UP000614601"/>
    </source>
</evidence>
<dbReference type="OrthoDB" id="5871610at2759"/>
<dbReference type="InterPro" id="IPR009689">
    <property type="entry name" value="DUF1280"/>
</dbReference>
<dbReference type="EMBL" id="CAJFCW020000006">
    <property type="protein sequence ID" value="CAG9127931.1"/>
    <property type="molecule type" value="Genomic_DNA"/>
</dbReference>
<accession>A0A811LM89</accession>
<dbReference type="EMBL" id="CAJFDH010000006">
    <property type="protein sequence ID" value="CAD5230757.1"/>
    <property type="molecule type" value="Genomic_DNA"/>
</dbReference>
<name>A0A811LM89_9BILA</name>
<gene>
    <name evidence="2" type="ORF">BOKJ2_LOCUS14301</name>
</gene>
<keyword evidence="1" id="KW-0175">Coiled coil</keyword>
<protein>
    <submittedName>
        <fullName evidence="2">Uncharacterized protein</fullName>
    </submittedName>
</protein>
<dbReference type="PANTHER" id="PTHR31424:SF3">
    <property type="entry name" value="RING-TYPE DOMAIN-CONTAINING PROTEIN"/>
    <property type="match status" value="1"/>
</dbReference>
<comment type="caution">
    <text evidence="2">The sequence shown here is derived from an EMBL/GenBank/DDBJ whole genome shotgun (WGS) entry which is preliminary data.</text>
</comment>
<dbReference type="Proteomes" id="UP000783686">
    <property type="component" value="Unassembled WGS sequence"/>
</dbReference>
<keyword evidence="3" id="KW-1185">Reference proteome</keyword>